<evidence type="ECO:0000256" key="4">
    <source>
        <dbReference type="SAM" id="Phobius"/>
    </source>
</evidence>
<dbReference type="GO" id="GO:1904680">
    <property type="term" value="F:peptide transmembrane transporter activity"/>
    <property type="evidence" value="ECO:0007669"/>
    <property type="project" value="TreeGrafter"/>
</dbReference>
<protein>
    <recommendedName>
        <fullName evidence="5">Solute-binding protein family 5 domain-containing protein</fullName>
    </recommendedName>
</protein>
<evidence type="ECO:0000313" key="7">
    <source>
        <dbReference type="Proteomes" id="UP000176741"/>
    </source>
</evidence>
<dbReference type="InterPro" id="IPR000914">
    <property type="entry name" value="SBP_5_dom"/>
</dbReference>
<evidence type="ECO:0000256" key="1">
    <source>
        <dbReference type="ARBA" id="ARBA00005695"/>
    </source>
</evidence>
<comment type="similarity">
    <text evidence="1">Belongs to the bacterial solute-binding protein 5 family.</text>
</comment>
<organism evidence="6 7">
    <name type="scientific">Candidatus Woesebacteria bacterium RIFCSPHIGHO2_01_FULL_38_26b</name>
    <dbReference type="NCBI Taxonomy" id="1802491"/>
    <lineage>
        <taxon>Bacteria</taxon>
        <taxon>Candidatus Woeseibacteriota</taxon>
    </lineage>
</organism>
<dbReference type="EMBL" id="MGGD01000038">
    <property type="protein sequence ID" value="OGM20282.1"/>
    <property type="molecule type" value="Genomic_DNA"/>
</dbReference>
<dbReference type="Gene3D" id="3.90.76.10">
    <property type="entry name" value="Dipeptide-binding Protein, Domain 1"/>
    <property type="match status" value="1"/>
</dbReference>
<dbReference type="InterPro" id="IPR039424">
    <property type="entry name" value="SBP_5"/>
</dbReference>
<dbReference type="Pfam" id="PF00496">
    <property type="entry name" value="SBP_bac_5"/>
    <property type="match status" value="1"/>
</dbReference>
<sequence length="438" mass="50902">MVNFRYLYRLITAYLKHFKGLLLIGVIFGILFFFILLYLIPNYWEGSTQRIGLSGRYHPNEMPEFILSEISSGLTSSDESGNVIPNIAKSWDTPDKGKTWIFHINESLKWHDESKLISSDLKYEFSDVSVEYPDAYTILFKLKDVFIPFPSVVSKPVFKKGLLGIGEWKVKKLTQNAGYVQELIVTKGNSKKIYKFYPTSDRTKLSFKLGEVDSLYEVLDPSPFTTWKTVNTKERINKNQIVTLFFNTQDKHFGEKNFRQALTYAINKDLLGERSISPISPNSWVYNPQVKKYEYDKERAKELIKEFPKEFLTDLEVQLITSPALLPIAELISKDWNDVGVINTVLVSSILPSEFQVFLTIYDVPKDPDQYSIWHSTQLSTNLSKYTNPRIDKLLEDGRKTLDIEERKAGYLDFQRFLVEDLPAAFLIHPKYWEIKRK</sequence>
<dbReference type="PANTHER" id="PTHR30290:SF9">
    <property type="entry name" value="OLIGOPEPTIDE-BINDING PROTEIN APPA"/>
    <property type="match status" value="1"/>
</dbReference>
<dbReference type="Proteomes" id="UP000176741">
    <property type="component" value="Unassembled WGS sequence"/>
</dbReference>
<keyword evidence="2" id="KW-0813">Transport</keyword>
<name>A0A1F7XZ35_9BACT</name>
<evidence type="ECO:0000256" key="3">
    <source>
        <dbReference type="ARBA" id="ARBA00022729"/>
    </source>
</evidence>
<accession>A0A1F7XZ35</accession>
<dbReference type="PANTHER" id="PTHR30290">
    <property type="entry name" value="PERIPLASMIC BINDING COMPONENT OF ABC TRANSPORTER"/>
    <property type="match status" value="1"/>
</dbReference>
<dbReference type="GO" id="GO:0042597">
    <property type="term" value="C:periplasmic space"/>
    <property type="evidence" value="ECO:0007669"/>
    <property type="project" value="UniProtKB-ARBA"/>
</dbReference>
<dbReference type="GO" id="GO:0043190">
    <property type="term" value="C:ATP-binding cassette (ABC) transporter complex"/>
    <property type="evidence" value="ECO:0007669"/>
    <property type="project" value="InterPro"/>
</dbReference>
<reference evidence="6 7" key="1">
    <citation type="journal article" date="2016" name="Nat. Commun.">
        <title>Thousands of microbial genomes shed light on interconnected biogeochemical processes in an aquifer system.</title>
        <authorList>
            <person name="Anantharaman K."/>
            <person name="Brown C.T."/>
            <person name="Hug L.A."/>
            <person name="Sharon I."/>
            <person name="Castelle C.J."/>
            <person name="Probst A.J."/>
            <person name="Thomas B.C."/>
            <person name="Singh A."/>
            <person name="Wilkins M.J."/>
            <person name="Karaoz U."/>
            <person name="Brodie E.L."/>
            <person name="Williams K.H."/>
            <person name="Hubbard S.S."/>
            <person name="Banfield J.F."/>
        </authorList>
    </citation>
    <scope>NUCLEOTIDE SEQUENCE [LARGE SCALE GENOMIC DNA]</scope>
</reference>
<evidence type="ECO:0000256" key="2">
    <source>
        <dbReference type="ARBA" id="ARBA00022448"/>
    </source>
</evidence>
<evidence type="ECO:0000259" key="5">
    <source>
        <dbReference type="Pfam" id="PF00496"/>
    </source>
</evidence>
<keyword evidence="4" id="KW-1133">Transmembrane helix</keyword>
<dbReference type="AlphaFoldDB" id="A0A1F7XZ35"/>
<dbReference type="Gene3D" id="3.10.105.10">
    <property type="entry name" value="Dipeptide-binding Protein, Domain 3"/>
    <property type="match status" value="1"/>
</dbReference>
<keyword evidence="4" id="KW-0472">Membrane</keyword>
<keyword evidence="3" id="KW-0732">Signal</keyword>
<keyword evidence="4" id="KW-0812">Transmembrane</keyword>
<dbReference type="Gene3D" id="3.40.190.10">
    <property type="entry name" value="Periplasmic binding protein-like II"/>
    <property type="match status" value="1"/>
</dbReference>
<dbReference type="SUPFAM" id="SSF53850">
    <property type="entry name" value="Periplasmic binding protein-like II"/>
    <property type="match status" value="1"/>
</dbReference>
<feature type="transmembrane region" description="Helical" evidence="4">
    <location>
        <begin position="21"/>
        <end position="40"/>
    </location>
</feature>
<comment type="caution">
    <text evidence="6">The sequence shown here is derived from an EMBL/GenBank/DDBJ whole genome shotgun (WGS) entry which is preliminary data.</text>
</comment>
<dbReference type="InterPro" id="IPR030678">
    <property type="entry name" value="Peptide/Ni-bd"/>
</dbReference>
<gene>
    <name evidence="6" type="ORF">A2771_00690</name>
</gene>
<evidence type="ECO:0000313" key="6">
    <source>
        <dbReference type="EMBL" id="OGM20282.1"/>
    </source>
</evidence>
<feature type="domain" description="Solute-binding protein family 5" evidence="5">
    <location>
        <begin position="83"/>
        <end position="341"/>
    </location>
</feature>
<proteinExistence type="inferred from homology"/>
<dbReference type="PIRSF" id="PIRSF002741">
    <property type="entry name" value="MppA"/>
    <property type="match status" value="1"/>
</dbReference>
<dbReference type="GO" id="GO:0015833">
    <property type="term" value="P:peptide transport"/>
    <property type="evidence" value="ECO:0007669"/>
    <property type="project" value="TreeGrafter"/>
</dbReference>